<dbReference type="InterPro" id="IPR016162">
    <property type="entry name" value="Ald_DH_N"/>
</dbReference>
<dbReference type="Proteomes" id="UP000025947">
    <property type="component" value="Unassembled WGS sequence"/>
</dbReference>
<dbReference type="FunFam" id="3.40.605.10:FF:000007">
    <property type="entry name" value="NAD/NADP-dependent betaine aldehyde dehydrogenase"/>
    <property type="match status" value="1"/>
</dbReference>
<accession>A0A051TVT3</accession>
<gene>
    <name evidence="6" type="ORF">K875_03990</name>
</gene>
<reference evidence="6 7" key="1">
    <citation type="submission" date="2014-04" db="EMBL/GenBank/DDBJ databases">
        <title>The Genome Sequence of Mycobacterium tuberculosis TKK-01-0051.</title>
        <authorList>
            <consortium name="The Broad Institute Genomics Platform"/>
            <consortium name="The Broad Institute Genome Sequencing Center for Infectious Disease"/>
            <person name="Earl A.M."/>
            <person name="Cohen K."/>
            <person name="Pym A."/>
            <person name="Bishai W."/>
            <person name="Maharaj K."/>
            <person name="Desjardins C."/>
            <person name="Abeel T."/>
            <person name="Young S."/>
            <person name="Zeng Q."/>
            <person name="Gargeya S."/>
            <person name="Abouelleil A."/>
            <person name="Alvarado L."/>
            <person name="Chapman S.B."/>
            <person name="Gainer-Dewar J."/>
            <person name="Goldberg J."/>
            <person name="Griggs A."/>
            <person name="Gujja S."/>
            <person name="Hansen M."/>
            <person name="Howarth C."/>
            <person name="Imamovic A."/>
            <person name="Larimer J."/>
            <person name="Murphy C."/>
            <person name="Naylor J."/>
            <person name="Pearson M."/>
            <person name="Poon T.W."/>
            <person name="Priest M."/>
            <person name="Roberts A."/>
            <person name="Saif S."/>
            <person name="Shea T."/>
            <person name="Sykes S."/>
            <person name="Wortman J."/>
            <person name="Nusbaum C."/>
            <person name="Birren B."/>
        </authorList>
    </citation>
    <scope>NUCLEOTIDE SEQUENCE [LARGE SCALE GENOMIC DNA]</scope>
    <source>
        <strain evidence="6 7">TKK-01-0051</strain>
    </source>
</reference>
<dbReference type="GO" id="GO:0016620">
    <property type="term" value="F:oxidoreductase activity, acting on the aldehyde or oxo group of donors, NAD or NADP as acceptor"/>
    <property type="evidence" value="ECO:0007669"/>
    <property type="project" value="InterPro"/>
</dbReference>
<feature type="domain" description="Aldehyde dehydrogenase" evidence="5">
    <location>
        <begin position="33"/>
        <end position="487"/>
    </location>
</feature>
<evidence type="ECO:0000256" key="1">
    <source>
        <dbReference type="ARBA" id="ARBA00009986"/>
    </source>
</evidence>
<dbReference type="PROSITE" id="PS00687">
    <property type="entry name" value="ALDEHYDE_DEHYDR_GLU"/>
    <property type="match status" value="1"/>
</dbReference>
<dbReference type="PANTHER" id="PTHR42804">
    <property type="entry name" value="ALDEHYDE DEHYDROGENASE"/>
    <property type="match status" value="1"/>
</dbReference>
<dbReference type="EMBL" id="JLXW01000010">
    <property type="protein sequence ID" value="KBZ61039.1"/>
    <property type="molecule type" value="Genomic_DNA"/>
</dbReference>
<dbReference type="SUPFAM" id="SSF53720">
    <property type="entry name" value="ALDH-like"/>
    <property type="match status" value="1"/>
</dbReference>
<evidence type="ECO:0000256" key="4">
    <source>
        <dbReference type="RuleBase" id="RU003345"/>
    </source>
</evidence>
<dbReference type="PANTHER" id="PTHR42804:SF1">
    <property type="entry name" value="ALDEHYDE DEHYDROGENASE-RELATED"/>
    <property type="match status" value="1"/>
</dbReference>
<evidence type="ECO:0000313" key="7">
    <source>
        <dbReference type="Proteomes" id="UP000025947"/>
    </source>
</evidence>
<feature type="active site" evidence="3">
    <location>
        <position position="264"/>
    </location>
</feature>
<dbReference type="AlphaFoldDB" id="A0A051TVT3"/>
<evidence type="ECO:0000313" key="6">
    <source>
        <dbReference type="EMBL" id="KBZ61039.1"/>
    </source>
</evidence>
<dbReference type="PATRIC" id="fig|1324261.3.peg.4030"/>
<evidence type="ECO:0000256" key="2">
    <source>
        <dbReference type="ARBA" id="ARBA00023002"/>
    </source>
</evidence>
<comment type="caution">
    <text evidence="6">The sequence shown here is derived from an EMBL/GenBank/DDBJ whole genome shotgun (WGS) entry which is preliminary data.</text>
</comment>
<evidence type="ECO:0000259" key="5">
    <source>
        <dbReference type="Pfam" id="PF00171"/>
    </source>
</evidence>
<proteinExistence type="inferred from homology"/>
<name>A0A051TVT3_9MYCO</name>
<dbReference type="InterPro" id="IPR016163">
    <property type="entry name" value="Ald_DH_C"/>
</dbReference>
<dbReference type="RefSeq" id="WP_199778472.1">
    <property type="nucleotide sequence ID" value="NZ_KK328284.1"/>
</dbReference>
<evidence type="ECO:0000256" key="3">
    <source>
        <dbReference type="PROSITE-ProRule" id="PRU10007"/>
    </source>
</evidence>
<dbReference type="InterPro" id="IPR015590">
    <property type="entry name" value="Aldehyde_DH_dom"/>
</dbReference>
<dbReference type="Gene3D" id="3.40.605.10">
    <property type="entry name" value="Aldehyde Dehydrogenase, Chain A, domain 1"/>
    <property type="match status" value="1"/>
</dbReference>
<protein>
    <recommendedName>
        <fullName evidence="5">Aldehyde dehydrogenase domain-containing protein</fullName>
    </recommendedName>
</protein>
<dbReference type="HOGENOM" id="CLU_005391_0_0_11"/>
<dbReference type="Pfam" id="PF00171">
    <property type="entry name" value="Aldedh"/>
    <property type="match status" value="1"/>
</dbReference>
<sequence length="493" mass="51571">MSTVAEARHDPSADPEWVHDLIIDGRQETGSGPMVAVADPATGQTIVEIASAAAWQVDDAVHSASRAFAATDWSTDGAARAAALHQLANLIEARQHAFVHTIVREVGTPITLARTLQVGMAVAALRGYADLADRDRTEALPIEQGALPNGGLVAYRPVGVVAALTAYNYPLYLAAQKVGAALAAGCTVVLAPSPQTPLSTLMFGALAQQVLPAGVLNVIFGGPDIGEAVTRHVLIDKISFTGSLRVGEKIIEQASAGARAVVLELGGKSPNILLPEADIAAVTPAVHARYLRNAGQGCASPTRILVERGRYEEFVTASRSFFSQVVVGDPFDERTLVGPVISAAHRDRIADHVAVALAEGGEVLAGGKPVDYERGWWSPPTVIGGLDNSAPICQEELFGPVSVVLAYDDVEHAVGIANDTIYGLSANVYGPSQPECLRVAARIRAGYVTINGGGGVRADAPFGGMRASGIGRESGEWGVREFLEPQQIQWALA</sequence>
<dbReference type="Gene3D" id="3.40.309.10">
    <property type="entry name" value="Aldehyde Dehydrogenase, Chain A, domain 2"/>
    <property type="match status" value="1"/>
</dbReference>
<keyword evidence="2 4" id="KW-0560">Oxidoreductase</keyword>
<keyword evidence="7" id="KW-1185">Reference proteome</keyword>
<organism evidence="6 7">
    <name type="scientific">Mycobacterium [tuberculosis] TKK-01-0051</name>
    <dbReference type="NCBI Taxonomy" id="1324261"/>
    <lineage>
        <taxon>Bacteria</taxon>
        <taxon>Bacillati</taxon>
        <taxon>Actinomycetota</taxon>
        <taxon>Actinomycetes</taxon>
        <taxon>Mycobacteriales</taxon>
        <taxon>Mycobacteriaceae</taxon>
        <taxon>Mycobacterium</taxon>
        <taxon>Mycobacterium avium complex (MAC)</taxon>
    </lineage>
</organism>
<dbReference type="InterPro" id="IPR016161">
    <property type="entry name" value="Ald_DH/histidinol_DH"/>
</dbReference>
<comment type="similarity">
    <text evidence="1 4">Belongs to the aldehyde dehydrogenase family.</text>
</comment>
<dbReference type="InterPro" id="IPR029510">
    <property type="entry name" value="Ald_DH_CS_GLU"/>
</dbReference>